<sequence length="205" mass="22366">MSLPGHITASRDLQSSKTQGVFGRRLHKIKYPPDKSSAMASLSVKALRSQFESMGTKNVTQPQPNDTHNTSGNNNIDIDNMTNEACGNGMDEDVFSSYSDGDDTIETTAAEEPLEAGHSIPEHYVEIATSNPYGKECRDSAKQSGKFAESTNADTATSTTTVNVPVRAESMEEALARLSREIELAHREIEEEQATVLRDLLMLSN</sequence>
<dbReference type="AlphaFoldDB" id="A0AAN9YLB5"/>
<comment type="caution">
    <text evidence="3">The sequence shown here is derived from an EMBL/GenBank/DDBJ whole genome shotgun (WGS) entry which is preliminary data.</text>
</comment>
<evidence type="ECO:0000256" key="1">
    <source>
        <dbReference type="SAM" id="Coils"/>
    </source>
</evidence>
<dbReference type="Proteomes" id="UP001320420">
    <property type="component" value="Unassembled WGS sequence"/>
</dbReference>
<evidence type="ECO:0000313" key="4">
    <source>
        <dbReference type="Proteomes" id="UP001320420"/>
    </source>
</evidence>
<proteinExistence type="predicted"/>
<dbReference type="EMBL" id="JAKJXP020000097">
    <property type="protein sequence ID" value="KAK7746570.1"/>
    <property type="molecule type" value="Genomic_DNA"/>
</dbReference>
<protein>
    <submittedName>
        <fullName evidence="3">Uncharacterized protein</fullName>
    </submittedName>
</protein>
<evidence type="ECO:0000256" key="2">
    <source>
        <dbReference type="SAM" id="MobiDB-lite"/>
    </source>
</evidence>
<organism evidence="3 4">
    <name type="scientific">Diatrype stigma</name>
    <dbReference type="NCBI Taxonomy" id="117547"/>
    <lineage>
        <taxon>Eukaryota</taxon>
        <taxon>Fungi</taxon>
        <taxon>Dikarya</taxon>
        <taxon>Ascomycota</taxon>
        <taxon>Pezizomycotina</taxon>
        <taxon>Sordariomycetes</taxon>
        <taxon>Xylariomycetidae</taxon>
        <taxon>Xylariales</taxon>
        <taxon>Diatrypaceae</taxon>
        <taxon>Diatrype</taxon>
    </lineage>
</organism>
<gene>
    <name evidence="3" type="ORF">SLS62_009367</name>
</gene>
<evidence type="ECO:0000313" key="3">
    <source>
        <dbReference type="EMBL" id="KAK7746570.1"/>
    </source>
</evidence>
<feature type="region of interest" description="Disordered" evidence="2">
    <location>
        <begin position="55"/>
        <end position="75"/>
    </location>
</feature>
<keyword evidence="4" id="KW-1185">Reference proteome</keyword>
<feature type="coiled-coil region" evidence="1">
    <location>
        <begin position="168"/>
        <end position="195"/>
    </location>
</feature>
<name>A0AAN9YLB5_9PEZI</name>
<feature type="region of interest" description="Disordered" evidence="2">
    <location>
        <begin position="1"/>
        <end position="21"/>
    </location>
</feature>
<keyword evidence="1" id="KW-0175">Coiled coil</keyword>
<accession>A0AAN9YLB5</accession>
<reference evidence="3 4" key="1">
    <citation type="submission" date="2024-02" db="EMBL/GenBank/DDBJ databases">
        <title>De novo assembly and annotation of 12 fungi associated with fruit tree decline syndrome in Ontario, Canada.</title>
        <authorList>
            <person name="Sulman M."/>
            <person name="Ellouze W."/>
            <person name="Ilyukhin E."/>
        </authorList>
    </citation>
    <scope>NUCLEOTIDE SEQUENCE [LARGE SCALE GENOMIC DNA]</scope>
    <source>
        <strain evidence="3 4">M11/M66-122</strain>
    </source>
</reference>